<dbReference type="GO" id="GO:0051301">
    <property type="term" value="P:cell division"/>
    <property type="evidence" value="ECO:0007669"/>
    <property type="project" value="UniProtKB-KW"/>
</dbReference>
<evidence type="ECO:0000256" key="4">
    <source>
        <dbReference type="ARBA" id="ARBA00022618"/>
    </source>
</evidence>
<dbReference type="InterPro" id="IPR016024">
    <property type="entry name" value="ARM-type_fold"/>
</dbReference>
<dbReference type="SMART" id="SM01349">
    <property type="entry name" value="TOG"/>
    <property type="match status" value="2"/>
</dbReference>
<feature type="region of interest" description="Disordered" evidence="8">
    <location>
        <begin position="221"/>
        <end position="279"/>
    </location>
</feature>
<name>A0A6A7C2Z3_9PEZI</name>
<evidence type="ECO:0000256" key="3">
    <source>
        <dbReference type="ARBA" id="ARBA00011375"/>
    </source>
</evidence>
<evidence type="ECO:0000259" key="9">
    <source>
        <dbReference type="SMART" id="SM01349"/>
    </source>
</evidence>
<comment type="subcellular location">
    <subcellularLocation>
        <location evidence="1">Cytoplasm</location>
        <location evidence="1">Cytoskeleton</location>
        <location evidence="1">Spindle</location>
    </subcellularLocation>
</comment>
<dbReference type="EMBL" id="MU005971">
    <property type="protein sequence ID" value="KAF2861617.1"/>
    <property type="molecule type" value="Genomic_DNA"/>
</dbReference>
<dbReference type="PANTHER" id="PTHR21567">
    <property type="entry name" value="CLASP"/>
    <property type="match status" value="1"/>
</dbReference>
<dbReference type="PANTHER" id="PTHR21567:SF9">
    <property type="entry name" value="CLIP-ASSOCIATING PROTEIN"/>
    <property type="match status" value="1"/>
</dbReference>
<dbReference type="Proteomes" id="UP000799421">
    <property type="component" value="Unassembled WGS sequence"/>
</dbReference>
<feature type="domain" description="TOG" evidence="9">
    <location>
        <begin position="1"/>
        <end position="221"/>
    </location>
</feature>
<feature type="region of interest" description="Disordered" evidence="8">
    <location>
        <begin position="511"/>
        <end position="737"/>
    </location>
</feature>
<dbReference type="GO" id="GO:0005876">
    <property type="term" value="C:spindle microtubule"/>
    <property type="evidence" value="ECO:0007669"/>
    <property type="project" value="TreeGrafter"/>
</dbReference>
<dbReference type="SUPFAM" id="SSF48371">
    <property type="entry name" value="ARM repeat"/>
    <property type="match status" value="1"/>
</dbReference>
<gene>
    <name evidence="10" type="ORF">K470DRAFT_256747</name>
</gene>
<keyword evidence="11" id="KW-1185">Reference proteome</keyword>
<dbReference type="GO" id="GO:0008017">
    <property type="term" value="F:microtubule binding"/>
    <property type="evidence" value="ECO:0007669"/>
    <property type="project" value="TreeGrafter"/>
</dbReference>
<keyword evidence="5" id="KW-0493">Microtubule</keyword>
<dbReference type="AlphaFoldDB" id="A0A6A7C2Z3"/>
<evidence type="ECO:0000313" key="10">
    <source>
        <dbReference type="EMBL" id="KAF2861617.1"/>
    </source>
</evidence>
<feature type="compositionally biased region" description="Polar residues" evidence="8">
    <location>
        <begin position="529"/>
        <end position="544"/>
    </location>
</feature>
<evidence type="ECO:0000256" key="7">
    <source>
        <dbReference type="ARBA" id="ARBA00024889"/>
    </source>
</evidence>
<comment type="similarity">
    <text evidence="2">Belongs to the CLASP family.</text>
</comment>
<evidence type="ECO:0000256" key="2">
    <source>
        <dbReference type="ARBA" id="ARBA00009549"/>
    </source>
</evidence>
<evidence type="ECO:0000313" key="11">
    <source>
        <dbReference type="Proteomes" id="UP000799421"/>
    </source>
</evidence>
<comment type="function">
    <text evidence="7">Microtubule binding protein that promotes the stabilization of dynamic microtubules. Required for mitotic spindle formation.</text>
</comment>
<dbReference type="GO" id="GO:0005815">
    <property type="term" value="C:microtubule organizing center"/>
    <property type="evidence" value="ECO:0007669"/>
    <property type="project" value="TreeGrafter"/>
</dbReference>
<dbReference type="OrthoDB" id="46159at2759"/>
<feature type="domain" description="TOG" evidence="9">
    <location>
        <begin position="285"/>
        <end position="523"/>
    </location>
</feature>
<keyword evidence="4" id="KW-0132">Cell division</keyword>
<dbReference type="Pfam" id="PF12348">
    <property type="entry name" value="CLASP_N"/>
    <property type="match status" value="2"/>
</dbReference>
<dbReference type="GO" id="GO:1990023">
    <property type="term" value="C:mitotic spindle midzone"/>
    <property type="evidence" value="ECO:0007669"/>
    <property type="project" value="TreeGrafter"/>
</dbReference>
<comment type="subunit">
    <text evidence="3">Interacts with microtubules.</text>
</comment>
<evidence type="ECO:0000256" key="8">
    <source>
        <dbReference type="SAM" id="MobiDB-lite"/>
    </source>
</evidence>
<dbReference type="GO" id="GO:0060172">
    <property type="term" value="P:astral microtubule depolymerization"/>
    <property type="evidence" value="ECO:0007669"/>
    <property type="project" value="TreeGrafter"/>
</dbReference>
<evidence type="ECO:0000256" key="5">
    <source>
        <dbReference type="ARBA" id="ARBA00022701"/>
    </source>
</evidence>
<keyword evidence="6" id="KW-0131">Cell cycle</keyword>
<feature type="region of interest" description="Disordered" evidence="8">
    <location>
        <begin position="877"/>
        <end position="910"/>
    </location>
</feature>
<organism evidence="10 11">
    <name type="scientific">Piedraia hortae CBS 480.64</name>
    <dbReference type="NCBI Taxonomy" id="1314780"/>
    <lineage>
        <taxon>Eukaryota</taxon>
        <taxon>Fungi</taxon>
        <taxon>Dikarya</taxon>
        <taxon>Ascomycota</taxon>
        <taxon>Pezizomycotina</taxon>
        <taxon>Dothideomycetes</taxon>
        <taxon>Dothideomycetidae</taxon>
        <taxon>Capnodiales</taxon>
        <taxon>Piedraiaceae</taxon>
        <taxon>Piedraia</taxon>
    </lineage>
</organism>
<feature type="compositionally biased region" description="Basic and acidic residues" evidence="8">
    <location>
        <begin position="545"/>
        <end position="555"/>
    </location>
</feature>
<dbReference type="InterPro" id="IPR011989">
    <property type="entry name" value="ARM-like"/>
</dbReference>
<dbReference type="InterPro" id="IPR034085">
    <property type="entry name" value="TOG"/>
</dbReference>
<protein>
    <submittedName>
        <fullName evidence="10">ARM repeat-containing protein</fullName>
    </submittedName>
</protein>
<evidence type="ECO:0000256" key="6">
    <source>
        <dbReference type="ARBA" id="ARBA00022776"/>
    </source>
</evidence>
<accession>A0A6A7C2Z3</accession>
<feature type="compositionally biased region" description="Polar residues" evidence="8">
    <location>
        <begin position="880"/>
        <end position="896"/>
    </location>
</feature>
<dbReference type="Gene3D" id="1.25.10.10">
    <property type="entry name" value="Leucine-rich Repeat Variant"/>
    <property type="match status" value="3"/>
</dbReference>
<evidence type="ECO:0000256" key="1">
    <source>
        <dbReference type="ARBA" id="ARBA00004186"/>
    </source>
</evidence>
<proteinExistence type="inferred from homology"/>
<reference evidence="10" key="1">
    <citation type="journal article" date="2020" name="Stud. Mycol.">
        <title>101 Dothideomycetes genomes: a test case for predicting lifestyles and emergence of pathogens.</title>
        <authorList>
            <person name="Haridas S."/>
            <person name="Albert R."/>
            <person name="Binder M."/>
            <person name="Bloem J."/>
            <person name="Labutti K."/>
            <person name="Salamov A."/>
            <person name="Andreopoulos B."/>
            <person name="Baker S."/>
            <person name="Barry K."/>
            <person name="Bills G."/>
            <person name="Bluhm B."/>
            <person name="Cannon C."/>
            <person name="Castanera R."/>
            <person name="Culley D."/>
            <person name="Daum C."/>
            <person name="Ezra D."/>
            <person name="Gonzalez J."/>
            <person name="Henrissat B."/>
            <person name="Kuo A."/>
            <person name="Liang C."/>
            <person name="Lipzen A."/>
            <person name="Lutzoni F."/>
            <person name="Magnuson J."/>
            <person name="Mondo S."/>
            <person name="Nolan M."/>
            <person name="Ohm R."/>
            <person name="Pangilinan J."/>
            <person name="Park H.-J."/>
            <person name="Ramirez L."/>
            <person name="Alfaro M."/>
            <person name="Sun H."/>
            <person name="Tritt A."/>
            <person name="Yoshinaga Y."/>
            <person name="Zwiers L.-H."/>
            <person name="Turgeon B."/>
            <person name="Goodwin S."/>
            <person name="Spatafora J."/>
            <person name="Crous P."/>
            <person name="Grigoriev I."/>
        </authorList>
    </citation>
    <scope>NUCLEOTIDE SEQUENCE</scope>
    <source>
        <strain evidence="10">CBS 480.64</strain>
    </source>
</reference>
<dbReference type="GO" id="GO:0090307">
    <property type="term" value="P:mitotic spindle assembly"/>
    <property type="evidence" value="ECO:0007669"/>
    <property type="project" value="TreeGrafter"/>
</dbReference>
<feature type="compositionally biased region" description="Polar residues" evidence="8">
    <location>
        <begin position="714"/>
        <end position="729"/>
    </location>
</feature>
<feature type="compositionally biased region" description="Polar residues" evidence="8">
    <location>
        <begin position="666"/>
        <end position="683"/>
    </location>
</feature>
<sequence length="1155" mass="126341">MEAQAAELLAMLKRPAAQSQHKMDAMNALKAEIRHGEVPESVQSTIFECLKLAVAQHSSSTLALLACSTLSPLVKRLRIQDPHGRAIVHLAPRLLPVLLEKLADLKEPMRAGASHALSDLYPFLTADVEQLIRDDAIGGSHARAKEAGILWVARMHKDRAMPFKAYVSAIVARLEDHEGNVRETAKTALIELFSDAPDRAKLDLKRQLKAHSVRHSIQSQILAQIGSETAAPPARPRTRGDGEQEAAEGGNLLPPGNQLSHSLNSEAAHPPTPEPVQMDPVTVYSERDLTDIFRDMLPFFEGKEDEENWIPRDKSVVMLRRLLKGNAPSQYHPAFMAGIKSLLEGILKVANSLRTTMSTNGTQLVQELARTLGPALDPTVEILLQNFIKMSSNTKPIAAQNGRTTCDALFQHCSYNRNMMQHIWYASQDKNVQIRQCVPEWLKTILNRQAGYQHHFEISGGLELAEKTIKKGLEDAKPAVKEGMRATYWVFAKSWPERAEKLINSLDSPAKTALQKHPGNPNAGLHKSLPTTGATGLRSATSRQAMRDMIAEQRKAKAHGRVPDRPNSAMAQLSPAKPRSYSTVNHAPRAPSHLHPDRVTSNVSAGAPDNRASSTSKRSALMSGPARRPRRPEIARPQTADPYASRRMLRPATPANGSPGGDSPRPSKTSASGLSATKGSTGVRQGASPRHTASPRGSPRRRSPMPGLSRSVTDHVQTSRPTSKGSNAPRSDDASMINEDDLTMVIPSSKNGLGIKRPGLQQAMSADSSLHAPSDDDGFTMVMPTMTSHQPRTQSPLATRTPLKAMFDQARDKLDRNSPMQRHGMPEVASEPQSAVTTQAEEIPIYEDPFVTGAGTAPMNGDRKVLGEIKVNENARVASPINNGDSSESAGTSPQPLNGVEPSPQERADLHRSKKLLSSGIERIRNKSLDVHGFRRVQDLAKSKQDIWDGGKRYDELMTVLLDYLQTFDTIIPTPPKATSLKTQAMILMRTLLTRQRKHATAWQAKALVTVFACQNSTTISNGYFATDVEKTADEIVRTSQPEVCIDATLDFLGQDQGDGAVAMALYTLRRLVETTKARSSSVELETSVRTRLTSTAAANLCHADAEVRKADVELASELFELFAEKNEFWDAFKGTDEGRLGLLTYYIAKRGKGQ</sequence>
<keyword evidence="6" id="KW-0498">Mitosis</keyword>
<dbReference type="InterPro" id="IPR024395">
    <property type="entry name" value="CLASP_N_dom"/>
</dbReference>
<dbReference type="GO" id="GO:0005881">
    <property type="term" value="C:cytoplasmic microtubule"/>
    <property type="evidence" value="ECO:0007669"/>
    <property type="project" value="TreeGrafter"/>
</dbReference>